<evidence type="ECO:0000313" key="3">
    <source>
        <dbReference type="Proteomes" id="UP000297385"/>
    </source>
</evidence>
<dbReference type="InterPro" id="IPR002575">
    <property type="entry name" value="Aminoglycoside_PTrfase"/>
</dbReference>
<dbReference type="InterPro" id="IPR011009">
    <property type="entry name" value="Kinase-like_dom_sf"/>
</dbReference>
<proteinExistence type="predicted"/>
<accession>A0A4Y8MJ80</accession>
<name>A0A4Y8MJ80_9BURK</name>
<gene>
    <name evidence="2" type="ORF">E2553_39300</name>
</gene>
<dbReference type="InterPro" id="IPR052898">
    <property type="entry name" value="ACAD10-like"/>
</dbReference>
<feature type="domain" description="Aminoglycoside phosphotransferase" evidence="1">
    <location>
        <begin position="41"/>
        <end position="259"/>
    </location>
</feature>
<dbReference type="GeneID" id="97303887"/>
<dbReference type="Pfam" id="PF01636">
    <property type="entry name" value="APH"/>
    <property type="match status" value="1"/>
</dbReference>
<dbReference type="InterPro" id="IPR041726">
    <property type="entry name" value="ACAD10_11_N"/>
</dbReference>
<dbReference type="Proteomes" id="UP000297385">
    <property type="component" value="Unassembled WGS sequence"/>
</dbReference>
<dbReference type="CDD" id="cd05154">
    <property type="entry name" value="ACAD10_11_N-like"/>
    <property type="match status" value="1"/>
</dbReference>
<organism evidence="2 3">
    <name type="scientific">Paraburkholderia dipogonis</name>
    <dbReference type="NCBI Taxonomy" id="1211383"/>
    <lineage>
        <taxon>Bacteria</taxon>
        <taxon>Pseudomonadati</taxon>
        <taxon>Pseudomonadota</taxon>
        <taxon>Betaproteobacteria</taxon>
        <taxon>Burkholderiales</taxon>
        <taxon>Burkholderiaceae</taxon>
        <taxon>Paraburkholderia</taxon>
    </lineage>
</organism>
<evidence type="ECO:0000313" key="2">
    <source>
        <dbReference type="EMBL" id="TFE37499.1"/>
    </source>
</evidence>
<protein>
    <submittedName>
        <fullName evidence="2">Phosphotransferase family protein</fullName>
    </submittedName>
</protein>
<comment type="caution">
    <text evidence="2">The sequence shown here is derived from an EMBL/GenBank/DDBJ whole genome shotgun (WGS) entry which is preliminary data.</text>
</comment>
<dbReference type="Gene3D" id="3.30.200.20">
    <property type="entry name" value="Phosphorylase Kinase, domain 1"/>
    <property type="match status" value="1"/>
</dbReference>
<dbReference type="AlphaFoldDB" id="A0A4Y8MJ80"/>
<dbReference type="PANTHER" id="PTHR47829">
    <property type="entry name" value="HYDROLASE, PUTATIVE (AFU_ORTHOLOGUE AFUA_1G12880)-RELATED"/>
    <property type="match status" value="1"/>
</dbReference>
<reference evidence="2 3" key="1">
    <citation type="submission" date="2019-03" db="EMBL/GenBank/DDBJ databases">
        <title>Complete Genome Sequence of Paraburkholderia dipogonis ICMP 19430T, a Nitrogen-fixing Symbiont of the South African Invasive Legume Dipogon lignosus in New Zealand.</title>
        <authorList>
            <person name="De Meyer S.E."/>
        </authorList>
    </citation>
    <scope>NUCLEOTIDE SEQUENCE [LARGE SCALE GENOMIC DNA]</scope>
    <source>
        <strain evidence="2 3">ICMP 19430</strain>
    </source>
</reference>
<dbReference type="Gene3D" id="3.90.1200.10">
    <property type="match status" value="1"/>
</dbReference>
<dbReference type="EMBL" id="SNVI01000005">
    <property type="protein sequence ID" value="TFE37499.1"/>
    <property type="molecule type" value="Genomic_DNA"/>
</dbReference>
<dbReference type="SUPFAM" id="SSF56112">
    <property type="entry name" value="Protein kinase-like (PK-like)"/>
    <property type="match status" value="1"/>
</dbReference>
<evidence type="ECO:0000259" key="1">
    <source>
        <dbReference type="Pfam" id="PF01636"/>
    </source>
</evidence>
<dbReference type="RefSeq" id="WP_134466025.1">
    <property type="nucleotide sequence ID" value="NZ_JBHMFL010000057.1"/>
</dbReference>
<sequence>MSDANKFGGTGPVREAHKFDATALNRWMEQHVPEFAGPLKVEQFKGGQSNPTYRLITPNHEYVLRRKPPGTLLKGAHAVEREARIMKALRQTGFPVPTIYAECDDASVIGSEFFIMELVKGRIFWSATFEGVDNEHRHLYMEEMNTVLARLHKVDFISLGLRDYGREGGFVSRTIARWAAQYQKDSADAGSEQAMDLVILWLKENLPERDETSIIHGDFRVDNLIFHPEEPRVLAVLDWELSTLGDPIADFSYNAMMYRLPSDILGGIAEFDLKALGLPNENEYVAHYCIDTRRTDIPNFDYYVVFNMFKFAAILHGVKARAVRGNAASAEAATVGNRFVKVAQLAWAAAQRSPSTRK</sequence>
<dbReference type="GO" id="GO:0016740">
    <property type="term" value="F:transferase activity"/>
    <property type="evidence" value="ECO:0007669"/>
    <property type="project" value="UniProtKB-KW"/>
</dbReference>
<dbReference type="PANTHER" id="PTHR47829:SF1">
    <property type="entry name" value="HAD FAMILY PHOSPHATASE"/>
    <property type="match status" value="1"/>
</dbReference>
<keyword evidence="2" id="KW-0808">Transferase</keyword>